<gene>
    <name evidence="7" type="ORF">BIV57_02845</name>
</gene>
<dbReference type="Proteomes" id="UP000243342">
    <property type="component" value="Unassembled WGS sequence"/>
</dbReference>
<evidence type="ECO:0000256" key="4">
    <source>
        <dbReference type="ARBA" id="ARBA00022969"/>
    </source>
</evidence>
<dbReference type="STRING" id="1428644.BIV57_02845"/>
<reference evidence="7 8" key="1">
    <citation type="submission" date="2016-10" db="EMBL/GenBank/DDBJ databases">
        <title>Genome sequence of Streptomyces gilvigriseus MUSC 26.</title>
        <authorList>
            <person name="Lee L.-H."/>
            <person name="Ser H.-L."/>
        </authorList>
    </citation>
    <scope>NUCLEOTIDE SEQUENCE [LARGE SCALE GENOMIC DNA]</scope>
    <source>
        <strain evidence="7 8">MUSC 26</strain>
    </source>
</reference>
<dbReference type="AlphaFoldDB" id="A0A1J7CH07"/>
<dbReference type="InterPro" id="IPR038658">
    <property type="entry name" value="SsgB_sf"/>
</dbReference>
<evidence type="ECO:0000313" key="7">
    <source>
        <dbReference type="EMBL" id="OIV38922.1"/>
    </source>
</evidence>
<dbReference type="EMBL" id="MLCF01000009">
    <property type="protein sequence ID" value="OIV38922.1"/>
    <property type="molecule type" value="Genomic_DNA"/>
</dbReference>
<evidence type="ECO:0000313" key="8">
    <source>
        <dbReference type="Proteomes" id="UP000243342"/>
    </source>
</evidence>
<dbReference type="GO" id="GO:0000917">
    <property type="term" value="P:division septum assembly"/>
    <property type="evidence" value="ECO:0007669"/>
    <property type="project" value="UniProtKB-KW"/>
</dbReference>
<comment type="caution">
    <text evidence="7">The sequence shown here is derived from an EMBL/GenBank/DDBJ whole genome shotgun (WGS) entry which is preliminary data.</text>
</comment>
<evidence type="ECO:0000256" key="5">
    <source>
        <dbReference type="ARBA" id="ARBA00023210"/>
    </source>
</evidence>
<dbReference type="GO" id="GO:0030435">
    <property type="term" value="P:sporulation resulting in formation of a cellular spore"/>
    <property type="evidence" value="ECO:0007669"/>
    <property type="project" value="UniProtKB-KW"/>
</dbReference>
<accession>A0A1J7CH07</accession>
<dbReference type="InterPro" id="IPR006776">
    <property type="entry name" value="SsgB"/>
</dbReference>
<keyword evidence="5" id="KW-0717">Septation</keyword>
<dbReference type="Pfam" id="PF04686">
    <property type="entry name" value="SsgA"/>
    <property type="match status" value="1"/>
</dbReference>
<organism evidence="7 8">
    <name type="scientific">Mangrovactinospora gilvigrisea</name>
    <dbReference type="NCBI Taxonomy" id="1428644"/>
    <lineage>
        <taxon>Bacteria</taxon>
        <taxon>Bacillati</taxon>
        <taxon>Actinomycetota</taxon>
        <taxon>Actinomycetes</taxon>
        <taxon>Kitasatosporales</taxon>
        <taxon>Streptomycetaceae</taxon>
        <taxon>Mangrovactinospora</taxon>
    </lineage>
</organism>
<protein>
    <recommendedName>
        <fullName evidence="9">Sporulation protein SsgA</fullName>
    </recommendedName>
</protein>
<keyword evidence="8" id="KW-1185">Reference proteome</keyword>
<dbReference type="GO" id="GO:0030428">
    <property type="term" value="C:cell septum"/>
    <property type="evidence" value="ECO:0007669"/>
    <property type="project" value="UniProtKB-SubCell"/>
</dbReference>
<evidence type="ECO:0000256" key="2">
    <source>
        <dbReference type="ARBA" id="ARBA00009323"/>
    </source>
</evidence>
<proteinExistence type="inferred from homology"/>
<evidence type="ECO:0000256" key="3">
    <source>
        <dbReference type="ARBA" id="ARBA00022618"/>
    </source>
</evidence>
<sequence length="153" mass="16519">MRGPLDRREKAEPRTAAAELTLRHILSARVSTPVPTRIGYRTDDPFAVSVEFRPPGEVPVLWVFSRELLASGLHRAVGRGDVRIWPTGKDGSATVCLAFESPAGRALFEADAVPLRIWLARTFRLVPPGSEPSHISWDAAIAALLAGGADASE</sequence>
<evidence type="ECO:0008006" key="9">
    <source>
        <dbReference type="Google" id="ProtNLM"/>
    </source>
</evidence>
<comment type="subcellular location">
    <subcellularLocation>
        <location evidence="1">Cell septum</location>
    </subcellularLocation>
</comment>
<dbReference type="Gene3D" id="2.30.31.20">
    <property type="entry name" value="Sporulation-specific cell division protein SsgB"/>
    <property type="match status" value="1"/>
</dbReference>
<evidence type="ECO:0000256" key="6">
    <source>
        <dbReference type="ARBA" id="ARBA00023306"/>
    </source>
</evidence>
<keyword evidence="4" id="KW-0749">Sporulation</keyword>
<keyword evidence="6" id="KW-0131">Cell cycle</keyword>
<comment type="similarity">
    <text evidence="2">Belongs to the SsgA family.</text>
</comment>
<evidence type="ECO:0000256" key="1">
    <source>
        <dbReference type="ARBA" id="ARBA00004431"/>
    </source>
</evidence>
<keyword evidence="3" id="KW-0132">Cell division</keyword>
<name>A0A1J7CH07_9ACTN</name>